<keyword evidence="5 6" id="KW-0949">S-adenosyl-L-methionine</keyword>
<keyword evidence="3 6" id="KW-0489">Methyltransferase</keyword>
<reference evidence="7 8" key="1">
    <citation type="journal article" date="2019" name="Emerg. Microbes Infect.">
        <title>Comprehensive subspecies identification of 175 nontuberculous mycobacteria species based on 7547 genomic profiles.</title>
        <authorList>
            <person name="Matsumoto Y."/>
            <person name="Kinjo T."/>
            <person name="Motooka D."/>
            <person name="Nabeya D."/>
            <person name="Jung N."/>
            <person name="Uechi K."/>
            <person name="Horii T."/>
            <person name="Iida T."/>
            <person name="Fujita J."/>
            <person name="Nakamura S."/>
        </authorList>
    </citation>
    <scope>NUCLEOTIDE SEQUENCE [LARGE SCALE GENOMIC DNA]</scope>
    <source>
        <strain evidence="7 8">JCM 17783</strain>
    </source>
</reference>
<dbReference type="KEGG" id="msto:MSTO_36370"/>
<evidence type="ECO:0000313" key="7">
    <source>
        <dbReference type="EMBL" id="BBY23432.1"/>
    </source>
</evidence>
<dbReference type="SUPFAM" id="SSF53335">
    <property type="entry name" value="S-adenosyl-L-methionine-dependent methyltransferases"/>
    <property type="match status" value="1"/>
</dbReference>
<evidence type="ECO:0000256" key="5">
    <source>
        <dbReference type="ARBA" id="ARBA00022691"/>
    </source>
</evidence>
<sequence>MVLCAGMRTDGDTWDITTGVGATALFVAAARTLEARKLEPLAVDEYAELFCRAAGGEWAQLADGAAPLHKLRSNDFGRHFVNYQGVRTRYFDDFCVAAIAAGVHQVVIPAAGLDSRAYRLAWNPDTVVFELDQPLVHAFKRRVLTSTGSVARAIRREVAVDLRNDWAKPLHVNGFDAAQPTAWLVEGLSMYLGGDAQRQLFDAIAALSAPGSMLAIEQMAVLPDVVLDRLFDDATERDDDGELRFLSLIYTQRRDEAATWFRCHGWHVERTELLDLLNVHDRPTPKIGRHAWFTFNALSLVTAVRADSSLRTVPQMESLH</sequence>
<dbReference type="InterPro" id="IPR007213">
    <property type="entry name" value="Ppm1/Ppm2/Tcmp"/>
</dbReference>
<dbReference type="AlphaFoldDB" id="A0A7I7QBG1"/>
<gene>
    <name evidence="7" type="ORF">MSTO_36370</name>
</gene>
<dbReference type="EMBL" id="AP022587">
    <property type="protein sequence ID" value="BBY23432.1"/>
    <property type="molecule type" value="Genomic_DNA"/>
</dbReference>
<dbReference type="GO" id="GO:0008168">
    <property type="term" value="F:methyltransferase activity"/>
    <property type="evidence" value="ECO:0007669"/>
    <property type="project" value="UniProtKB-UniRule"/>
</dbReference>
<comment type="similarity">
    <text evidence="2 6">Belongs to the UPF0677 family.</text>
</comment>
<proteinExistence type="inferred from homology"/>
<name>A0A7I7QBG1_9MYCO</name>
<dbReference type="PANTHER" id="PTHR43619">
    <property type="entry name" value="S-ADENOSYL-L-METHIONINE-DEPENDENT METHYLTRANSFERASE YKTD-RELATED"/>
    <property type="match status" value="1"/>
</dbReference>
<evidence type="ECO:0000256" key="4">
    <source>
        <dbReference type="ARBA" id="ARBA00022679"/>
    </source>
</evidence>
<dbReference type="EC" id="2.1.1.-" evidence="6"/>
<accession>A0A7I7QBG1</accession>
<dbReference type="Pfam" id="PF04072">
    <property type="entry name" value="LCM"/>
    <property type="match status" value="1"/>
</dbReference>
<dbReference type="Proteomes" id="UP000467130">
    <property type="component" value="Chromosome"/>
</dbReference>
<dbReference type="InterPro" id="IPR029063">
    <property type="entry name" value="SAM-dependent_MTases_sf"/>
</dbReference>
<evidence type="ECO:0000313" key="8">
    <source>
        <dbReference type="Proteomes" id="UP000467130"/>
    </source>
</evidence>
<keyword evidence="8" id="KW-1185">Reference proteome</keyword>
<organism evidence="7 8">
    <name type="scientific">Mycobacterium stomatepiae</name>
    <dbReference type="NCBI Taxonomy" id="470076"/>
    <lineage>
        <taxon>Bacteria</taxon>
        <taxon>Bacillati</taxon>
        <taxon>Actinomycetota</taxon>
        <taxon>Actinomycetes</taxon>
        <taxon>Mycobacteriales</taxon>
        <taxon>Mycobacteriaceae</taxon>
        <taxon>Mycobacterium</taxon>
        <taxon>Mycobacterium simiae complex</taxon>
    </lineage>
</organism>
<evidence type="ECO:0000256" key="3">
    <source>
        <dbReference type="ARBA" id="ARBA00022603"/>
    </source>
</evidence>
<keyword evidence="4 7" id="KW-0808">Transferase</keyword>
<dbReference type="InterPro" id="IPR011610">
    <property type="entry name" value="SAM_mthyl_Trfase_ML2640-like"/>
</dbReference>
<evidence type="ECO:0000256" key="1">
    <source>
        <dbReference type="ARBA" id="ARBA00003907"/>
    </source>
</evidence>
<dbReference type="GO" id="GO:0032259">
    <property type="term" value="P:methylation"/>
    <property type="evidence" value="ECO:0007669"/>
    <property type="project" value="UniProtKB-KW"/>
</dbReference>
<dbReference type="PANTHER" id="PTHR43619:SF2">
    <property type="entry name" value="S-ADENOSYL-L-METHIONINE-DEPENDENT METHYLTRANSFERASES SUPERFAMILY PROTEIN"/>
    <property type="match status" value="1"/>
</dbReference>
<evidence type="ECO:0000256" key="2">
    <source>
        <dbReference type="ARBA" id="ARBA00008138"/>
    </source>
</evidence>
<evidence type="ECO:0000256" key="6">
    <source>
        <dbReference type="RuleBase" id="RU362030"/>
    </source>
</evidence>
<comment type="function">
    <text evidence="1 6">Exhibits S-adenosyl-L-methionine-dependent methyltransferase activity.</text>
</comment>
<dbReference type="NCBIfam" id="TIGR00027">
    <property type="entry name" value="mthyl_TIGR00027"/>
    <property type="match status" value="1"/>
</dbReference>
<dbReference type="Gene3D" id="3.40.50.150">
    <property type="entry name" value="Vaccinia Virus protein VP39"/>
    <property type="match status" value="1"/>
</dbReference>
<protein>
    <recommendedName>
        <fullName evidence="6">S-adenosyl-L-methionine-dependent methyltransferase</fullName>
        <ecNumber evidence="6">2.1.1.-</ecNumber>
    </recommendedName>
</protein>